<organism evidence="2 3">
    <name type="scientific">Candidatus Lloydbacteria bacterium CG22_combo_CG10-13_8_21_14_all_47_15</name>
    <dbReference type="NCBI Taxonomy" id="1974635"/>
    <lineage>
        <taxon>Bacteria</taxon>
        <taxon>Candidatus Lloydiibacteriota</taxon>
    </lineage>
</organism>
<feature type="transmembrane region" description="Helical" evidence="1">
    <location>
        <begin position="21"/>
        <end position="41"/>
    </location>
</feature>
<dbReference type="AlphaFoldDB" id="A0A2H0CTX5"/>
<comment type="caution">
    <text evidence="2">The sequence shown here is derived from an EMBL/GenBank/DDBJ whole genome shotgun (WGS) entry which is preliminary data.</text>
</comment>
<dbReference type="PROSITE" id="PS00409">
    <property type="entry name" value="PROKAR_NTER_METHYL"/>
    <property type="match status" value="1"/>
</dbReference>
<dbReference type="InterPro" id="IPR045584">
    <property type="entry name" value="Pilin-like"/>
</dbReference>
<sequence>MRVYGRQKTGIGADARRNTGFTLVEILVSLVILMMLAVIVASPLARWRNTQVLVGEVGAMISLIEDARSRTLGSLDGKGYGVHFDTDNAVLFAGTSFTPGAPDNELHMLHSSARIDAISLFGGGSDLVFKRLSGETGQYGSVTIVLTGDTAQTRRIDISKTGAISIAK</sequence>
<reference evidence="2 3" key="1">
    <citation type="submission" date="2017-09" db="EMBL/GenBank/DDBJ databases">
        <title>Depth-based differentiation of microbial function through sediment-hosted aquifers and enrichment of novel symbionts in the deep terrestrial subsurface.</title>
        <authorList>
            <person name="Probst A.J."/>
            <person name="Ladd B."/>
            <person name="Jarett J.K."/>
            <person name="Geller-Mcgrath D.E."/>
            <person name="Sieber C.M."/>
            <person name="Emerson J.B."/>
            <person name="Anantharaman K."/>
            <person name="Thomas B.C."/>
            <person name="Malmstrom R."/>
            <person name="Stieglmeier M."/>
            <person name="Klingl A."/>
            <person name="Woyke T."/>
            <person name="Ryan C.M."/>
            <person name="Banfield J.F."/>
        </authorList>
    </citation>
    <scope>NUCLEOTIDE SEQUENCE [LARGE SCALE GENOMIC DNA]</scope>
    <source>
        <strain evidence="2">CG22_combo_CG10-13_8_21_14_all_47_15</strain>
    </source>
</reference>
<keyword evidence="1" id="KW-0472">Membrane</keyword>
<evidence type="ECO:0000313" key="3">
    <source>
        <dbReference type="Proteomes" id="UP000230638"/>
    </source>
</evidence>
<name>A0A2H0CTX5_9BACT</name>
<keyword evidence="1" id="KW-0812">Transmembrane</keyword>
<accession>A0A2H0CTX5</accession>
<dbReference type="Pfam" id="PF07963">
    <property type="entry name" value="N_methyl"/>
    <property type="match status" value="1"/>
</dbReference>
<dbReference type="SUPFAM" id="SSF54523">
    <property type="entry name" value="Pili subunits"/>
    <property type="match status" value="1"/>
</dbReference>
<proteinExistence type="predicted"/>
<evidence type="ECO:0000256" key="1">
    <source>
        <dbReference type="SAM" id="Phobius"/>
    </source>
</evidence>
<gene>
    <name evidence="2" type="ORF">COW88_02065</name>
</gene>
<protein>
    <recommendedName>
        <fullName evidence="4">General secretion pathway GspH domain-containing protein</fullName>
    </recommendedName>
</protein>
<evidence type="ECO:0008006" key="4">
    <source>
        <dbReference type="Google" id="ProtNLM"/>
    </source>
</evidence>
<dbReference type="EMBL" id="PCTL01000021">
    <property type="protein sequence ID" value="PIP73382.1"/>
    <property type="molecule type" value="Genomic_DNA"/>
</dbReference>
<dbReference type="Proteomes" id="UP000230638">
    <property type="component" value="Unassembled WGS sequence"/>
</dbReference>
<keyword evidence="1" id="KW-1133">Transmembrane helix</keyword>
<dbReference type="InterPro" id="IPR012902">
    <property type="entry name" value="N_methyl_site"/>
</dbReference>
<evidence type="ECO:0000313" key="2">
    <source>
        <dbReference type="EMBL" id="PIP73382.1"/>
    </source>
</evidence>